<dbReference type="SMART" id="SM00823">
    <property type="entry name" value="PKS_PP"/>
    <property type="match status" value="1"/>
</dbReference>
<organism evidence="5 6">
    <name type="scientific">Micromonas commoda (strain RCC299 / NOUM17 / CCMP2709)</name>
    <name type="common">Picoplanktonic green alga</name>
    <dbReference type="NCBI Taxonomy" id="296587"/>
    <lineage>
        <taxon>Eukaryota</taxon>
        <taxon>Viridiplantae</taxon>
        <taxon>Chlorophyta</taxon>
        <taxon>Mamiellophyceae</taxon>
        <taxon>Mamiellales</taxon>
        <taxon>Mamiellaceae</taxon>
        <taxon>Micromonas</taxon>
    </lineage>
</organism>
<dbReference type="PANTHER" id="PTHR43775">
    <property type="entry name" value="FATTY ACID SYNTHASE"/>
    <property type="match status" value="1"/>
</dbReference>
<evidence type="ECO:0000313" key="6">
    <source>
        <dbReference type="Proteomes" id="UP000002009"/>
    </source>
</evidence>
<dbReference type="AlphaFoldDB" id="C1EF93"/>
<dbReference type="InParanoid" id="C1EF93"/>
<dbReference type="PROSITE" id="PS50075">
    <property type="entry name" value="CARRIER"/>
    <property type="match status" value="1"/>
</dbReference>
<dbReference type="OrthoDB" id="329835at2759"/>
<accession>C1EF93</accession>
<gene>
    <name evidence="5" type="ORF">MICPUN_63706</name>
</gene>
<evidence type="ECO:0000256" key="1">
    <source>
        <dbReference type="ARBA" id="ARBA00022450"/>
    </source>
</evidence>
<dbReference type="GO" id="GO:0006633">
    <property type="term" value="P:fatty acid biosynthetic process"/>
    <property type="evidence" value="ECO:0007669"/>
    <property type="project" value="TreeGrafter"/>
</dbReference>
<evidence type="ECO:0000256" key="2">
    <source>
        <dbReference type="ARBA" id="ARBA00022553"/>
    </source>
</evidence>
<reference evidence="5 6" key="1">
    <citation type="journal article" date="2009" name="Science">
        <title>Green evolution and dynamic adaptations revealed by genomes of the marine picoeukaryotes Micromonas.</title>
        <authorList>
            <person name="Worden A.Z."/>
            <person name="Lee J.H."/>
            <person name="Mock T."/>
            <person name="Rouze P."/>
            <person name="Simmons M.P."/>
            <person name="Aerts A.L."/>
            <person name="Allen A.E."/>
            <person name="Cuvelier M.L."/>
            <person name="Derelle E."/>
            <person name="Everett M.V."/>
            <person name="Foulon E."/>
            <person name="Grimwood J."/>
            <person name="Gundlach H."/>
            <person name="Henrissat B."/>
            <person name="Napoli C."/>
            <person name="McDonald S.M."/>
            <person name="Parker M.S."/>
            <person name="Rombauts S."/>
            <person name="Salamov A."/>
            <person name="Von Dassow P."/>
            <person name="Badger J.H."/>
            <person name="Coutinho P.M."/>
            <person name="Demir E."/>
            <person name="Dubchak I."/>
            <person name="Gentemann C."/>
            <person name="Eikrem W."/>
            <person name="Gready J.E."/>
            <person name="John U."/>
            <person name="Lanier W."/>
            <person name="Lindquist E.A."/>
            <person name="Lucas S."/>
            <person name="Mayer K.F."/>
            <person name="Moreau H."/>
            <person name="Not F."/>
            <person name="Otillar R."/>
            <person name="Panaud O."/>
            <person name="Pangilinan J."/>
            <person name="Paulsen I."/>
            <person name="Piegu B."/>
            <person name="Poliakov A."/>
            <person name="Robbens S."/>
            <person name="Schmutz J."/>
            <person name="Toulza E."/>
            <person name="Wyss T."/>
            <person name="Zelensky A."/>
            <person name="Zhou K."/>
            <person name="Armbrust E.V."/>
            <person name="Bhattacharya D."/>
            <person name="Goodenough U.W."/>
            <person name="Van de Peer Y."/>
            <person name="Grigoriev I.V."/>
        </authorList>
    </citation>
    <scope>NUCLEOTIDE SEQUENCE [LARGE SCALE GENOMIC DNA]</scope>
    <source>
        <strain evidence="6">RCC299 / NOUM17</strain>
    </source>
</reference>
<keyword evidence="2" id="KW-0597">Phosphoprotein</keyword>
<feature type="region of interest" description="Disordered" evidence="3">
    <location>
        <begin position="50"/>
        <end position="74"/>
    </location>
</feature>
<dbReference type="Proteomes" id="UP000002009">
    <property type="component" value="Chromosome 13"/>
</dbReference>
<dbReference type="Gene3D" id="1.10.1200.10">
    <property type="entry name" value="ACP-like"/>
    <property type="match status" value="1"/>
</dbReference>
<protein>
    <recommendedName>
        <fullName evidence="4">Carrier domain-containing protein</fullName>
    </recommendedName>
</protein>
<dbReference type="InterPro" id="IPR036736">
    <property type="entry name" value="ACP-like_sf"/>
</dbReference>
<dbReference type="InterPro" id="IPR020806">
    <property type="entry name" value="PKS_PP-bd"/>
</dbReference>
<dbReference type="InterPro" id="IPR009081">
    <property type="entry name" value="PP-bd_ACP"/>
</dbReference>
<dbReference type="EMBL" id="CP001331">
    <property type="protein sequence ID" value="ACO66811.1"/>
    <property type="molecule type" value="Genomic_DNA"/>
</dbReference>
<dbReference type="GeneID" id="8248722"/>
<evidence type="ECO:0000259" key="4">
    <source>
        <dbReference type="PROSITE" id="PS50075"/>
    </source>
</evidence>
<keyword evidence="6" id="KW-1185">Reference proteome</keyword>
<dbReference type="InterPro" id="IPR050091">
    <property type="entry name" value="PKS_NRPS_Biosynth_Enz"/>
</dbReference>
<dbReference type="PROSITE" id="PS00012">
    <property type="entry name" value="PHOSPHOPANTETHEINE"/>
    <property type="match status" value="1"/>
</dbReference>
<dbReference type="PANTHER" id="PTHR43775:SF37">
    <property type="entry name" value="SI:DKEY-61P9.11"/>
    <property type="match status" value="1"/>
</dbReference>
<proteinExistence type="predicted"/>
<dbReference type="SUPFAM" id="SSF47336">
    <property type="entry name" value="ACP-like"/>
    <property type="match status" value="1"/>
</dbReference>
<keyword evidence="1" id="KW-0596">Phosphopantetheine</keyword>
<evidence type="ECO:0000313" key="5">
    <source>
        <dbReference type="EMBL" id="ACO66811.1"/>
    </source>
</evidence>
<dbReference type="KEGG" id="mis:MICPUN_63706"/>
<dbReference type="SMART" id="SM01294">
    <property type="entry name" value="PKS_PP_betabranch"/>
    <property type="match status" value="1"/>
</dbReference>
<name>C1EF93_MICCC</name>
<dbReference type="GO" id="GO:0031177">
    <property type="term" value="F:phosphopantetheine binding"/>
    <property type="evidence" value="ECO:0007669"/>
    <property type="project" value="InterPro"/>
</dbReference>
<evidence type="ECO:0000256" key="3">
    <source>
        <dbReference type="SAM" id="MobiDB-lite"/>
    </source>
</evidence>
<feature type="domain" description="Carrier" evidence="4">
    <location>
        <begin position="307"/>
        <end position="384"/>
    </location>
</feature>
<dbReference type="GO" id="GO:0004312">
    <property type="term" value="F:fatty acid synthase activity"/>
    <property type="evidence" value="ECO:0007669"/>
    <property type="project" value="TreeGrafter"/>
</dbReference>
<dbReference type="InterPro" id="IPR006162">
    <property type="entry name" value="Ppantetheine_attach_site"/>
</dbReference>
<dbReference type="RefSeq" id="XP_002505553.1">
    <property type="nucleotide sequence ID" value="XM_002505507.1"/>
</dbReference>
<dbReference type="Pfam" id="PF00550">
    <property type="entry name" value="PP-binding"/>
    <property type="match status" value="1"/>
</dbReference>
<sequence length="386" mass="41459">MKRHAASVRLYIHPAGWSLGFPETSEAKSPARLLRSEVWPRGLASASLPRGAMSGAFGEPARPEDDYTFPDDEPSTAADPRVAAVLDDLERNPRLALPYTWKWRTNVAALHLLLAFALHRVATSVVIAEAREMIDTIDVHALGLGDGDAGRYTWRQHLVACAQACAWVALLGFAFVAELTSAGDALVGRHAWTPCAFHDVIATIRIRAFTAGVKSLAVLYLSRLTATPVLAVVVAADKYAAANKVLAVAKLAHLCAARWIVVSIVSSVTAIRAEWSAVVIPAAQRPGGAEWKKAVKEAVEAEEVKEDDEKDEEKVLAAVIAVVSAVSGLDLTPDELMAESGMDSLTAVELRAKLEQTFGVKIPVAAAFEYPTARALAGYVARNRKR</sequence>